<dbReference type="Proteomes" id="UP000264231">
    <property type="component" value="Plasmid lp159"/>
</dbReference>
<feature type="signal peptide" evidence="1">
    <location>
        <begin position="1"/>
        <end position="24"/>
    </location>
</feature>
<geneLocation type="plasmid" evidence="2 3">
    <name>lp159</name>
</geneLocation>
<evidence type="ECO:0000313" key="2">
    <source>
        <dbReference type="EMBL" id="ANF34423.1"/>
    </source>
</evidence>
<keyword evidence="1" id="KW-0732">Signal</keyword>
<dbReference type="EMBL" id="CP015630">
    <property type="protein sequence ID" value="ANF34423.1"/>
    <property type="molecule type" value="Genomic_DNA"/>
</dbReference>
<gene>
    <name evidence="2" type="ORF">A7978_04755</name>
</gene>
<sequence length="181" mass="20267">MVIKKLIFKLFFAVGLLVFFNAFAKESQEFTATYFSNYSGGGDFALHLNNGDSVFVISYSTVYGTSVKIYLELKSDREMRLKSVKLNDSDVCFYDISFGSGSKIGISNRNSLWSTGFNLKFNVCKAKWRALIEDAQGGNLTFYVLCIEVGSGLELKYEFRVSAANLGKLIDLIEPVYCLKP</sequence>
<protein>
    <submittedName>
        <fullName evidence="2">Uncharacterized protein</fullName>
    </submittedName>
</protein>
<accession>A0A172XCR6</accession>
<evidence type="ECO:0000313" key="3">
    <source>
        <dbReference type="Proteomes" id="UP000264231"/>
    </source>
</evidence>
<organism evidence="2 3">
    <name type="scientific">Borrelia turicatae</name>
    <dbReference type="NCBI Taxonomy" id="142"/>
    <lineage>
        <taxon>Bacteria</taxon>
        <taxon>Pseudomonadati</taxon>
        <taxon>Spirochaetota</taxon>
        <taxon>Spirochaetia</taxon>
        <taxon>Spirochaetales</taxon>
        <taxon>Borreliaceae</taxon>
        <taxon>Borrelia</taxon>
    </lineage>
</organism>
<reference evidence="2 3" key="1">
    <citation type="submission" date="2016-05" db="EMBL/GenBank/DDBJ databases">
        <title>Chromosome and linear plasmid sequence of a 2015 human isolate of tick-borne relapsing fever spirochete, Borrelia turicatae.</title>
        <authorList>
            <person name="Kingry L.C."/>
            <person name="Dhwani B."/>
            <person name="Replogle A."/>
            <person name="Sexton C."/>
            <person name="Rowe L."/>
            <person name="Stermole B.M."/>
            <person name="Christensen A.M."/>
            <person name="Schriefer M.E."/>
        </authorList>
    </citation>
    <scope>NUCLEOTIDE SEQUENCE [LARGE SCALE GENOMIC DNA]</scope>
    <source>
        <strain evidence="2 3">BTE5EL</strain>
        <plasmid evidence="2 3">lp159</plasmid>
    </source>
</reference>
<dbReference type="RefSeq" id="WP_020282318.1">
    <property type="nucleotide sequence ID" value="NZ_CP015630.1"/>
</dbReference>
<evidence type="ECO:0000256" key="1">
    <source>
        <dbReference type="SAM" id="SignalP"/>
    </source>
</evidence>
<name>A0A172XCR6_BORTU</name>
<dbReference type="AlphaFoldDB" id="A0A172XCR6"/>
<keyword evidence="2" id="KW-0614">Plasmid</keyword>
<proteinExistence type="predicted"/>
<feature type="chain" id="PRO_5008003321" evidence="1">
    <location>
        <begin position="25"/>
        <end position="181"/>
    </location>
</feature>